<sequence>MLMGTRAGSPYRIHRYRPVQESPTDICVHKINLTLFGPWHHAQSQRSTLGTIGGHCIALAGSLVSSLKQNLALRAGPVGMPHLRIVVLTQRAIITRLIMKTHTPPCNPDIPRRPPTRALIYRLADAPCSAHARLLRDAHALRMPDYVPPALWE</sequence>
<evidence type="ECO:0000313" key="2">
    <source>
        <dbReference type="Proteomes" id="UP001221757"/>
    </source>
</evidence>
<gene>
    <name evidence="1" type="ORF">B0H17DRAFT_1330927</name>
</gene>
<reference evidence="1" key="1">
    <citation type="submission" date="2023-03" db="EMBL/GenBank/DDBJ databases">
        <title>Massive genome expansion in bonnet fungi (Mycena s.s.) driven by repeated elements and novel gene families across ecological guilds.</title>
        <authorList>
            <consortium name="Lawrence Berkeley National Laboratory"/>
            <person name="Harder C.B."/>
            <person name="Miyauchi S."/>
            <person name="Viragh M."/>
            <person name="Kuo A."/>
            <person name="Thoen E."/>
            <person name="Andreopoulos B."/>
            <person name="Lu D."/>
            <person name="Skrede I."/>
            <person name="Drula E."/>
            <person name="Henrissat B."/>
            <person name="Morin E."/>
            <person name="Kohler A."/>
            <person name="Barry K."/>
            <person name="LaButti K."/>
            <person name="Morin E."/>
            <person name="Salamov A."/>
            <person name="Lipzen A."/>
            <person name="Mereny Z."/>
            <person name="Hegedus B."/>
            <person name="Baldrian P."/>
            <person name="Stursova M."/>
            <person name="Weitz H."/>
            <person name="Taylor A."/>
            <person name="Grigoriev I.V."/>
            <person name="Nagy L.G."/>
            <person name="Martin F."/>
            <person name="Kauserud H."/>
        </authorList>
    </citation>
    <scope>NUCLEOTIDE SEQUENCE</scope>
    <source>
        <strain evidence="1">CBHHK067</strain>
    </source>
</reference>
<comment type="caution">
    <text evidence="1">The sequence shown here is derived from an EMBL/GenBank/DDBJ whole genome shotgun (WGS) entry which is preliminary data.</text>
</comment>
<protein>
    <submittedName>
        <fullName evidence="1">Uncharacterized protein</fullName>
    </submittedName>
</protein>
<dbReference type="AlphaFoldDB" id="A0AAD7DHJ9"/>
<dbReference type="EMBL" id="JARKIE010000055">
    <property type="protein sequence ID" value="KAJ7691940.1"/>
    <property type="molecule type" value="Genomic_DNA"/>
</dbReference>
<accession>A0AAD7DHJ9</accession>
<dbReference type="Proteomes" id="UP001221757">
    <property type="component" value="Unassembled WGS sequence"/>
</dbReference>
<keyword evidence="2" id="KW-1185">Reference proteome</keyword>
<evidence type="ECO:0000313" key="1">
    <source>
        <dbReference type="EMBL" id="KAJ7691940.1"/>
    </source>
</evidence>
<proteinExistence type="predicted"/>
<organism evidence="1 2">
    <name type="scientific">Mycena rosella</name>
    <name type="common">Pink bonnet</name>
    <name type="synonym">Agaricus rosellus</name>
    <dbReference type="NCBI Taxonomy" id="1033263"/>
    <lineage>
        <taxon>Eukaryota</taxon>
        <taxon>Fungi</taxon>
        <taxon>Dikarya</taxon>
        <taxon>Basidiomycota</taxon>
        <taxon>Agaricomycotina</taxon>
        <taxon>Agaricomycetes</taxon>
        <taxon>Agaricomycetidae</taxon>
        <taxon>Agaricales</taxon>
        <taxon>Marasmiineae</taxon>
        <taxon>Mycenaceae</taxon>
        <taxon>Mycena</taxon>
    </lineage>
</organism>
<name>A0AAD7DHJ9_MYCRO</name>